<accession>A0A385EG03</accession>
<reference evidence="1" key="1">
    <citation type="submission" date="2018-07" db="EMBL/GenBank/DDBJ databases">
        <authorList>
            <person name="Wilson K.M."/>
            <person name="Ely B."/>
        </authorList>
    </citation>
    <scope>NUCLEOTIDE SEQUENCE</scope>
</reference>
<dbReference type="InterPro" id="IPR019004">
    <property type="entry name" value="YqeY/Aim41"/>
</dbReference>
<reference evidence="1" key="2">
    <citation type="submission" date="2021-07" db="EMBL/GenBank/DDBJ databases">
        <title>Giant CbK-like Caulobacter bacteriophages have genetically divergent genomes.</title>
        <authorList>
            <person name="Wilson K."/>
            <person name="Ely B."/>
        </authorList>
    </citation>
    <scope>NUCLEOTIDE SEQUENCE</scope>
</reference>
<dbReference type="InterPro" id="IPR003789">
    <property type="entry name" value="Asn/Gln_tRNA_amidoTrase-B-like"/>
</dbReference>
<dbReference type="Pfam" id="PF09424">
    <property type="entry name" value="YqeY"/>
    <property type="match status" value="1"/>
</dbReference>
<keyword evidence="2" id="KW-1185">Reference proteome</keyword>
<name>A0A385EG03_9CAUD</name>
<dbReference type="GO" id="GO:0016884">
    <property type="term" value="F:carbon-nitrogen ligase activity, with glutamine as amido-N-donor"/>
    <property type="evidence" value="ECO:0007669"/>
    <property type="project" value="InterPro"/>
</dbReference>
<sequence length="261" mass="27638">MSLIEKIRSDLAAAKGDPKNGVAARPADVTLLNLLLSEITATVSSTKFTSGAKALRKQAEKEGWPLGQLEQAKKDNAGFFKPLRAEALAKVQAEFAPRGEQAVLDAIGVVNDEFDTLLAGADAAAEQTAAEEGWPLGRLEQALIDLGAESRKDPSDDEVIEIARVFLKGAKATHAAMIQRGDEAGARKAAGEIFVLEAYVPAEPEPLTVPELRGIIGVFKLDKPDAKLGDVMAHLKANYAGRYDGKQAATVAQEEIARGVG</sequence>
<dbReference type="Proteomes" id="UP000259683">
    <property type="component" value="Segment"/>
</dbReference>
<gene>
    <name evidence="1" type="ORF">CcrSC_gp077c</name>
</gene>
<dbReference type="SUPFAM" id="SSF89095">
    <property type="entry name" value="GatB/YqeY motif"/>
    <property type="match status" value="1"/>
</dbReference>
<dbReference type="EMBL" id="MH588547">
    <property type="protein sequence ID" value="AXQ69659.1"/>
    <property type="molecule type" value="Genomic_DNA"/>
</dbReference>
<evidence type="ECO:0000313" key="2">
    <source>
        <dbReference type="Proteomes" id="UP000259683"/>
    </source>
</evidence>
<proteinExistence type="predicted"/>
<protein>
    <submittedName>
        <fullName evidence="1">Uncharacterized protein</fullName>
    </submittedName>
</protein>
<organism evidence="1 2">
    <name type="scientific">Caulobacter phage CcrSC</name>
    <dbReference type="NCBI Taxonomy" id="2283272"/>
    <lineage>
        <taxon>Viruses</taxon>
        <taxon>Duplodnaviria</taxon>
        <taxon>Heunggongvirae</taxon>
        <taxon>Uroviricota</taxon>
        <taxon>Caudoviricetes</taxon>
        <taxon>Jeanschmidtviridae</taxon>
        <taxon>Bertelyvirus</taxon>
        <taxon>Bertelyvirus SC</taxon>
    </lineage>
</organism>
<evidence type="ECO:0000313" key="1">
    <source>
        <dbReference type="EMBL" id="AXQ69659.1"/>
    </source>
</evidence>